<evidence type="ECO:0000313" key="9">
    <source>
        <dbReference type="EMBL" id="GIQ71534.1"/>
    </source>
</evidence>
<dbReference type="Gene3D" id="1.10.3730.20">
    <property type="match status" value="1"/>
</dbReference>
<reference evidence="9" key="1">
    <citation type="submission" date="2021-04" db="EMBL/GenBank/DDBJ databases">
        <title>Draft genome sequence of Xylanibacillus composti strain K13.</title>
        <authorList>
            <person name="Uke A."/>
            <person name="Chhe C."/>
            <person name="Baramee S."/>
            <person name="Kosugi A."/>
        </authorList>
    </citation>
    <scope>NUCLEOTIDE SEQUENCE</scope>
    <source>
        <strain evidence="9">K13</strain>
    </source>
</reference>
<evidence type="ECO:0000256" key="5">
    <source>
        <dbReference type="ARBA" id="ARBA00022989"/>
    </source>
</evidence>
<protein>
    <submittedName>
        <fullName evidence="9">QacE family quaternary ammonium compound efflux SMR transporter</fullName>
    </submittedName>
</protein>
<feature type="transmembrane region" description="Helical" evidence="8">
    <location>
        <begin position="58"/>
        <end position="79"/>
    </location>
</feature>
<dbReference type="Proteomes" id="UP000677918">
    <property type="component" value="Unassembled WGS sequence"/>
</dbReference>
<keyword evidence="10" id="KW-1185">Reference proteome</keyword>
<evidence type="ECO:0000256" key="2">
    <source>
        <dbReference type="ARBA" id="ARBA00022448"/>
    </source>
</evidence>
<dbReference type="GO" id="GO:0005886">
    <property type="term" value="C:plasma membrane"/>
    <property type="evidence" value="ECO:0007669"/>
    <property type="project" value="UniProtKB-SubCell"/>
</dbReference>
<comment type="subcellular location">
    <subcellularLocation>
        <location evidence="1 7">Cell membrane</location>
        <topology evidence="1 7">Multi-pass membrane protein</topology>
    </subcellularLocation>
</comment>
<accession>A0A8J4H639</accession>
<keyword evidence="5 8" id="KW-1133">Transmembrane helix</keyword>
<comment type="caution">
    <text evidence="9">The sequence shown here is derived from an EMBL/GenBank/DDBJ whole genome shotgun (WGS) entry which is preliminary data.</text>
</comment>
<evidence type="ECO:0000256" key="4">
    <source>
        <dbReference type="ARBA" id="ARBA00022692"/>
    </source>
</evidence>
<dbReference type="PANTHER" id="PTHR30561:SF1">
    <property type="entry name" value="MULTIDRUG TRANSPORTER EMRE"/>
    <property type="match status" value="1"/>
</dbReference>
<dbReference type="InterPro" id="IPR045324">
    <property type="entry name" value="Small_multidrug_res"/>
</dbReference>
<dbReference type="Pfam" id="PF00893">
    <property type="entry name" value="Multi_Drug_Res"/>
    <property type="match status" value="1"/>
</dbReference>
<feature type="transmembrane region" description="Helical" evidence="8">
    <location>
        <begin position="26"/>
        <end position="46"/>
    </location>
</feature>
<gene>
    <name evidence="9" type="primary">sugE</name>
    <name evidence="9" type="ORF">XYCOK13_43580</name>
</gene>
<dbReference type="AlphaFoldDB" id="A0A8J4H639"/>
<dbReference type="SUPFAM" id="SSF103481">
    <property type="entry name" value="Multidrug resistance efflux transporter EmrE"/>
    <property type="match status" value="1"/>
</dbReference>
<name>A0A8J4H639_9BACL</name>
<evidence type="ECO:0000313" key="10">
    <source>
        <dbReference type="Proteomes" id="UP000677918"/>
    </source>
</evidence>
<sequence length="118" mass="12764">MAYLYLFVAIFLETTAAVTTRFTDRFTVLVPTIITIFFAVSSYIMFSLSLKRGMNIGFGYAVWAGIGVLSVALIGVTFLNDPLTGTQMIGVLLVIAGLVAVQLGGGDNREREKSDHAH</sequence>
<keyword evidence="3" id="KW-1003">Cell membrane</keyword>
<evidence type="ECO:0000256" key="6">
    <source>
        <dbReference type="ARBA" id="ARBA00023136"/>
    </source>
</evidence>
<feature type="transmembrane region" description="Helical" evidence="8">
    <location>
        <begin position="85"/>
        <end position="104"/>
    </location>
</feature>
<dbReference type="InterPro" id="IPR037185">
    <property type="entry name" value="EmrE-like"/>
</dbReference>
<dbReference type="GO" id="GO:0022857">
    <property type="term" value="F:transmembrane transporter activity"/>
    <property type="evidence" value="ECO:0007669"/>
    <property type="project" value="InterPro"/>
</dbReference>
<keyword evidence="2" id="KW-0813">Transport</keyword>
<dbReference type="PANTHER" id="PTHR30561">
    <property type="entry name" value="SMR FAMILY PROTON-DEPENDENT DRUG EFFLUX TRANSPORTER SUGE"/>
    <property type="match status" value="1"/>
</dbReference>
<keyword evidence="4 7" id="KW-0812">Transmembrane</keyword>
<dbReference type="InterPro" id="IPR000390">
    <property type="entry name" value="Small_drug/metabolite_transptr"/>
</dbReference>
<evidence type="ECO:0000256" key="3">
    <source>
        <dbReference type="ARBA" id="ARBA00022475"/>
    </source>
</evidence>
<organism evidence="9 10">
    <name type="scientific">Xylanibacillus composti</name>
    <dbReference type="NCBI Taxonomy" id="1572762"/>
    <lineage>
        <taxon>Bacteria</taxon>
        <taxon>Bacillati</taxon>
        <taxon>Bacillota</taxon>
        <taxon>Bacilli</taxon>
        <taxon>Bacillales</taxon>
        <taxon>Paenibacillaceae</taxon>
        <taxon>Xylanibacillus</taxon>
    </lineage>
</organism>
<evidence type="ECO:0000256" key="7">
    <source>
        <dbReference type="RuleBase" id="RU003942"/>
    </source>
</evidence>
<dbReference type="RefSeq" id="WP_213414329.1">
    <property type="nucleotide sequence ID" value="NZ_BOVK01000105.1"/>
</dbReference>
<proteinExistence type="inferred from homology"/>
<dbReference type="EMBL" id="BOVK01000105">
    <property type="protein sequence ID" value="GIQ71534.1"/>
    <property type="molecule type" value="Genomic_DNA"/>
</dbReference>
<evidence type="ECO:0000256" key="8">
    <source>
        <dbReference type="SAM" id="Phobius"/>
    </source>
</evidence>
<comment type="similarity">
    <text evidence="7">Belongs to the drug/metabolite transporter (DMT) superfamily. Small multidrug resistance (SMR) (TC 2.A.7.1) family.</text>
</comment>
<evidence type="ECO:0000256" key="1">
    <source>
        <dbReference type="ARBA" id="ARBA00004651"/>
    </source>
</evidence>
<keyword evidence="6 8" id="KW-0472">Membrane</keyword>